<evidence type="ECO:0000256" key="6">
    <source>
        <dbReference type="ARBA" id="ARBA00023235"/>
    </source>
</evidence>
<dbReference type="Gene3D" id="2.60.120.10">
    <property type="entry name" value="Jelly Rolls"/>
    <property type="match status" value="2"/>
</dbReference>
<feature type="binding site" evidence="8">
    <location>
        <position position="273"/>
    </location>
    <ligand>
        <name>Zn(2+)</name>
        <dbReference type="ChEBI" id="CHEBI:29105"/>
    </ligand>
</feature>
<dbReference type="Proteomes" id="UP000237350">
    <property type="component" value="Unassembled WGS sequence"/>
</dbReference>
<dbReference type="PANTHER" id="PTHR10309:SF0">
    <property type="entry name" value="MANNOSE-6-PHOSPHATE ISOMERASE"/>
    <property type="match status" value="1"/>
</dbReference>
<feature type="active site" evidence="7">
    <location>
        <position position="292"/>
    </location>
</feature>
<dbReference type="NCBIfam" id="TIGR00218">
    <property type="entry name" value="manA"/>
    <property type="match status" value="1"/>
</dbReference>
<dbReference type="InterPro" id="IPR046457">
    <property type="entry name" value="PMI_typeI_cat"/>
</dbReference>
<evidence type="ECO:0000313" key="10">
    <source>
        <dbReference type="EMBL" id="POR05685.1"/>
    </source>
</evidence>
<evidence type="ECO:0000256" key="7">
    <source>
        <dbReference type="PIRSR" id="PIRSR001480-1"/>
    </source>
</evidence>
<evidence type="ECO:0000256" key="3">
    <source>
        <dbReference type="ARBA" id="ARBA00011956"/>
    </source>
</evidence>
<keyword evidence="5 8" id="KW-0862">Zinc</keyword>
<dbReference type="PIRSF" id="PIRSF001480">
    <property type="entry name" value="Mannose-6-phosphate_isomerase"/>
    <property type="match status" value="1"/>
</dbReference>
<dbReference type="Gene3D" id="1.10.441.10">
    <property type="entry name" value="Phosphomannose Isomerase, domain 2"/>
    <property type="match status" value="1"/>
</dbReference>
<dbReference type="GO" id="GO:0005975">
    <property type="term" value="P:carbohydrate metabolic process"/>
    <property type="evidence" value="ECO:0007669"/>
    <property type="project" value="InterPro"/>
</dbReference>
<dbReference type="SUPFAM" id="SSF51182">
    <property type="entry name" value="RmlC-like cupins"/>
    <property type="match status" value="1"/>
</dbReference>
<comment type="cofactor">
    <cofactor evidence="8">
        <name>Zn(2+)</name>
        <dbReference type="ChEBI" id="CHEBI:29105"/>
    </cofactor>
    <text evidence="8">Binds 1 zinc ion per subunit.</text>
</comment>
<keyword evidence="6" id="KW-0413">Isomerase</keyword>
<sequence length="429" mass="46522">MINQVKDYAWGSPDLLAQIQGRVPEGRPEAEMWMGSHPNGPSQVVTPRGETVSLADLLAGSPDMLGQRALALQAPGEDVPGLPFLLKILTAGKGLSIQAHPDREQAREGYAREDARDIARDAPRRTYRDQNHKPELVCALTEFWGLCGFRPLEELQREFQGLAPALARLDHPLLGPALRSFLEKPREETWQALFLAILDCGVDRSFREDLVRTLGSCLEGSSGDGPSSRDRYWWVGELLDQYPGDPGAFAPLYLNLFHLQPGEAVFLGPRILHAYLRGAGVEIMANSDNVLRSGCTGKHVDSQELARILSFESFVPRPSRGKDEQGLRAYTTPAREFELVRVLRQGRLEKREGPAILLATAGQVRCGDLLLESGESAFVDDATDVIELSGPGVASTYVAALPGAISFVPAVLPAGADRPDAGAACDGAS</sequence>
<keyword evidence="4 8" id="KW-0479">Metal-binding</keyword>
<evidence type="ECO:0000259" key="9">
    <source>
        <dbReference type="Pfam" id="PF20511"/>
    </source>
</evidence>
<name>A0A2S4K1P6_9SPIO</name>
<accession>A0A2S4K1P6</accession>
<feature type="domain" description="Phosphomannose isomerase type I catalytic" evidence="9">
    <location>
        <begin position="2"/>
        <end position="152"/>
    </location>
</feature>
<dbReference type="EC" id="5.3.1.8" evidence="3"/>
<keyword evidence="11" id="KW-1185">Reference proteome</keyword>
<dbReference type="EMBL" id="LPWH01000001">
    <property type="protein sequence ID" value="POR05685.1"/>
    <property type="molecule type" value="Genomic_DNA"/>
</dbReference>
<dbReference type="GO" id="GO:0008270">
    <property type="term" value="F:zinc ion binding"/>
    <property type="evidence" value="ECO:0007669"/>
    <property type="project" value="InterPro"/>
</dbReference>
<dbReference type="InterPro" id="IPR011051">
    <property type="entry name" value="RmlC_Cupin_sf"/>
</dbReference>
<comment type="caution">
    <text evidence="10">The sequence shown here is derived from an EMBL/GenBank/DDBJ whole genome shotgun (WGS) entry which is preliminary data.</text>
</comment>
<dbReference type="CDD" id="cd07011">
    <property type="entry name" value="cupin_PMI_type_I_N"/>
    <property type="match status" value="1"/>
</dbReference>
<feature type="binding site" evidence="8">
    <location>
        <position position="100"/>
    </location>
    <ligand>
        <name>Zn(2+)</name>
        <dbReference type="ChEBI" id="CHEBI:29105"/>
    </ligand>
</feature>
<evidence type="ECO:0000256" key="1">
    <source>
        <dbReference type="ARBA" id="ARBA00000757"/>
    </source>
</evidence>
<dbReference type="AlphaFoldDB" id="A0A2S4K1P6"/>
<dbReference type="GO" id="GO:0004476">
    <property type="term" value="F:mannose-6-phosphate isomerase activity"/>
    <property type="evidence" value="ECO:0007669"/>
    <property type="project" value="UniProtKB-EC"/>
</dbReference>
<evidence type="ECO:0000256" key="8">
    <source>
        <dbReference type="PIRSR" id="PIRSR001480-2"/>
    </source>
</evidence>
<proteinExistence type="inferred from homology"/>
<dbReference type="InterPro" id="IPR001250">
    <property type="entry name" value="Man6P_Isoase-1"/>
</dbReference>
<reference evidence="11" key="1">
    <citation type="submission" date="2015-12" db="EMBL/GenBank/DDBJ databases">
        <authorList>
            <person name="Lodha T.D."/>
            <person name="Chintalapati S."/>
            <person name="Chintalapati V.R."/>
            <person name="Sravanthi T."/>
        </authorList>
    </citation>
    <scope>NUCLEOTIDE SEQUENCE [LARGE SCALE GENOMIC DNA]</scope>
    <source>
        <strain evidence="11">JC133</strain>
    </source>
</reference>
<dbReference type="InterPro" id="IPR016305">
    <property type="entry name" value="Mannose-6-P_Isomerase"/>
</dbReference>
<dbReference type="Pfam" id="PF20511">
    <property type="entry name" value="PMI_typeI_cat"/>
    <property type="match status" value="1"/>
</dbReference>
<gene>
    <name evidence="10" type="ORF">AU468_00485</name>
</gene>
<feature type="binding site" evidence="8">
    <location>
        <position position="135"/>
    </location>
    <ligand>
        <name>Zn(2+)</name>
        <dbReference type="ChEBI" id="CHEBI:29105"/>
    </ligand>
</feature>
<dbReference type="InterPro" id="IPR018050">
    <property type="entry name" value="Pmannose_isomerase-type1_CS"/>
</dbReference>
<evidence type="ECO:0000256" key="2">
    <source>
        <dbReference type="ARBA" id="ARBA00010772"/>
    </source>
</evidence>
<dbReference type="PRINTS" id="PR00714">
    <property type="entry name" value="MAN6PISMRASE"/>
</dbReference>
<dbReference type="GO" id="GO:0005829">
    <property type="term" value="C:cytosol"/>
    <property type="evidence" value="ECO:0007669"/>
    <property type="project" value="TreeGrafter"/>
</dbReference>
<evidence type="ECO:0000256" key="4">
    <source>
        <dbReference type="ARBA" id="ARBA00022723"/>
    </source>
</evidence>
<evidence type="ECO:0000313" key="11">
    <source>
        <dbReference type="Proteomes" id="UP000237350"/>
    </source>
</evidence>
<comment type="similarity">
    <text evidence="2">Belongs to the mannose-6-phosphate isomerase type 1 family.</text>
</comment>
<organism evidence="10 11">
    <name type="scientific">Alkalispirochaeta sphaeroplastigenens</name>
    <dbReference type="NCBI Taxonomy" id="1187066"/>
    <lineage>
        <taxon>Bacteria</taxon>
        <taxon>Pseudomonadati</taxon>
        <taxon>Spirochaetota</taxon>
        <taxon>Spirochaetia</taxon>
        <taxon>Spirochaetales</taxon>
        <taxon>Spirochaetaceae</taxon>
        <taxon>Alkalispirochaeta</taxon>
    </lineage>
</organism>
<evidence type="ECO:0000256" key="5">
    <source>
        <dbReference type="ARBA" id="ARBA00022833"/>
    </source>
</evidence>
<comment type="catalytic activity">
    <reaction evidence="1">
        <text>D-mannose 6-phosphate = D-fructose 6-phosphate</text>
        <dbReference type="Rhea" id="RHEA:12356"/>
        <dbReference type="ChEBI" id="CHEBI:58735"/>
        <dbReference type="ChEBI" id="CHEBI:61527"/>
        <dbReference type="EC" id="5.3.1.8"/>
    </reaction>
</comment>
<dbReference type="PROSITE" id="PS00965">
    <property type="entry name" value="PMI_I_1"/>
    <property type="match status" value="1"/>
</dbReference>
<dbReference type="PANTHER" id="PTHR10309">
    <property type="entry name" value="MANNOSE-6-PHOSPHATE ISOMERASE"/>
    <property type="match status" value="1"/>
</dbReference>
<dbReference type="InterPro" id="IPR014710">
    <property type="entry name" value="RmlC-like_jellyroll"/>
</dbReference>
<protein>
    <recommendedName>
        <fullName evidence="3">mannose-6-phosphate isomerase</fullName>
        <ecNumber evidence="3">5.3.1.8</ecNumber>
    </recommendedName>
</protein>
<feature type="binding site" evidence="8">
    <location>
        <position position="98"/>
    </location>
    <ligand>
        <name>Zn(2+)</name>
        <dbReference type="ChEBI" id="CHEBI:29105"/>
    </ligand>
</feature>
<dbReference type="GO" id="GO:0009298">
    <property type="term" value="P:GDP-mannose biosynthetic process"/>
    <property type="evidence" value="ECO:0007669"/>
    <property type="project" value="InterPro"/>
</dbReference>